<dbReference type="GO" id="GO:0016209">
    <property type="term" value="F:antioxidant activity"/>
    <property type="evidence" value="ECO:0007669"/>
    <property type="project" value="InterPro"/>
</dbReference>
<feature type="chain" id="PRO_5011658220" evidence="2">
    <location>
        <begin position="22"/>
        <end position="634"/>
    </location>
</feature>
<keyword evidence="2" id="KW-0732">Signal</keyword>
<dbReference type="STRING" id="662367.SAMN05216167_102829"/>
<dbReference type="PANTHER" id="PTHR42852">
    <property type="entry name" value="THIOL:DISULFIDE INTERCHANGE PROTEIN DSBE"/>
    <property type="match status" value="1"/>
</dbReference>
<dbReference type="OrthoDB" id="6399635at2"/>
<dbReference type="GO" id="GO:0016491">
    <property type="term" value="F:oxidoreductase activity"/>
    <property type="evidence" value="ECO:0007669"/>
    <property type="project" value="InterPro"/>
</dbReference>
<evidence type="ECO:0000313" key="4">
    <source>
        <dbReference type="EMBL" id="SFC92210.1"/>
    </source>
</evidence>
<dbReference type="RefSeq" id="WP_093825062.1">
    <property type="nucleotide sequence ID" value="NZ_FOLQ01000002.1"/>
</dbReference>
<proteinExistence type="predicted"/>
<dbReference type="AlphaFoldDB" id="A0A1I1NER9"/>
<organism evidence="4 5">
    <name type="scientific">Spirosoma endophyticum</name>
    <dbReference type="NCBI Taxonomy" id="662367"/>
    <lineage>
        <taxon>Bacteria</taxon>
        <taxon>Pseudomonadati</taxon>
        <taxon>Bacteroidota</taxon>
        <taxon>Cytophagia</taxon>
        <taxon>Cytophagales</taxon>
        <taxon>Cytophagaceae</taxon>
        <taxon>Spirosoma</taxon>
    </lineage>
</organism>
<dbReference type="InterPro" id="IPR017937">
    <property type="entry name" value="Thioredoxin_CS"/>
</dbReference>
<dbReference type="InterPro" id="IPR050553">
    <property type="entry name" value="Thioredoxin_ResA/DsbE_sf"/>
</dbReference>
<dbReference type="InterPro" id="IPR013766">
    <property type="entry name" value="Thioredoxin_domain"/>
</dbReference>
<feature type="signal peptide" evidence="2">
    <location>
        <begin position="1"/>
        <end position="21"/>
    </location>
</feature>
<protein>
    <submittedName>
        <fullName evidence="4">Thiol-disulfide isomerase or thioredoxin</fullName>
    </submittedName>
</protein>
<dbReference type="Gene3D" id="3.40.30.10">
    <property type="entry name" value="Glutaredoxin"/>
    <property type="match status" value="1"/>
</dbReference>
<evidence type="ECO:0000256" key="1">
    <source>
        <dbReference type="ARBA" id="ARBA00023284"/>
    </source>
</evidence>
<evidence type="ECO:0000259" key="3">
    <source>
        <dbReference type="PROSITE" id="PS51352"/>
    </source>
</evidence>
<dbReference type="PANTHER" id="PTHR42852:SF17">
    <property type="entry name" value="THIOREDOXIN-LIKE PROTEIN HI_1115"/>
    <property type="match status" value="1"/>
</dbReference>
<dbReference type="EMBL" id="FOLQ01000002">
    <property type="protein sequence ID" value="SFC92210.1"/>
    <property type="molecule type" value="Genomic_DNA"/>
</dbReference>
<dbReference type="Pfam" id="PF00578">
    <property type="entry name" value="AhpC-TSA"/>
    <property type="match status" value="1"/>
</dbReference>
<accession>A0A1I1NER9</accession>
<dbReference type="CDD" id="cd02966">
    <property type="entry name" value="TlpA_like_family"/>
    <property type="match status" value="1"/>
</dbReference>
<dbReference type="GO" id="GO:0016853">
    <property type="term" value="F:isomerase activity"/>
    <property type="evidence" value="ECO:0007669"/>
    <property type="project" value="UniProtKB-KW"/>
</dbReference>
<dbReference type="PROSITE" id="PS51352">
    <property type="entry name" value="THIOREDOXIN_2"/>
    <property type="match status" value="1"/>
</dbReference>
<keyword evidence="4" id="KW-0413">Isomerase</keyword>
<dbReference type="Proteomes" id="UP000198598">
    <property type="component" value="Unassembled WGS sequence"/>
</dbReference>
<gene>
    <name evidence="4" type="ORF">SAMN05216167_102829</name>
</gene>
<keyword evidence="5" id="KW-1185">Reference proteome</keyword>
<keyword evidence="1" id="KW-0676">Redox-active center</keyword>
<evidence type="ECO:0000256" key="2">
    <source>
        <dbReference type="SAM" id="SignalP"/>
    </source>
</evidence>
<reference evidence="4 5" key="1">
    <citation type="submission" date="2016-10" db="EMBL/GenBank/DDBJ databases">
        <authorList>
            <person name="de Groot N.N."/>
        </authorList>
    </citation>
    <scope>NUCLEOTIDE SEQUENCE [LARGE SCALE GENOMIC DNA]</scope>
    <source>
        <strain evidence="4 5">DSM 26130</strain>
    </source>
</reference>
<feature type="domain" description="Thioredoxin" evidence="3">
    <location>
        <begin position="484"/>
        <end position="633"/>
    </location>
</feature>
<dbReference type="PROSITE" id="PS00194">
    <property type="entry name" value="THIOREDOXIN_1"/>
    <property type="match status" value="1"/>
</dbReference>
<evidence type="ECO:0000313" key="5">
    <source>
        <dbReference type="Proteomes" id="UP000198598"/>
    </source>
</evidence>
<dbReference type="InterPro" id="IPR000866">
    <property type="entry name" value="AhpC/TSA"/>
</dbReference>
<dbReference type="SUPFAM" id="SSF52833">
    <property type="entry name" value="Thioredoxin-like"/>
    <property type="match status" value="1"/>
</dbReference>
<name>A0A1I1NER9_9BACT</name>
<dbReference type="InterPro" id="IPR036249">
    <property type="entry name" value="Thioredoxin-like_sf"/>
</dbReference>
<sequence length="634" mass="70900">MRSTLSFFSLLFIAPHFLATAQFCFSPEKPQAGQPVSFTYSPQTTPLAKDSMLEGRYVRYGAPNMMQLSRPATVTLVRQGNDYVGQLPASAKEVTGTMLLFRNSKLPNRTDVNKGQLYVIPICDASGRTVPHAIGGQASVFTRSHYLYEAGARSDPNWVATLYEHEMRLNPEVRPQYWADYLAALVKQKKPGYGPKVKAGIESYLASRPTPTVAELMDGAQLYESIGDFPKANALRERQKAVDPAGSLMQKDRSMAIRNETDWTRKKTAYLAFAKDFPTSTLLPALTVMMTDGYFKNNDIKGLLTFVDQQSPAQIDVLMLSTMANQLAEERRSLPEAEQLAKRGIAVLKTQPKPASVTGNWEVEKQVRHRHLMNAYALALLQQEKYTEAYTAYQDVINPEDVENSDPRTNERYFLSALRTNHANDARPFIESAVQVGKAAPSLKSTLRDWYAKQPGNTVAKADAYLADLESDLKAEQMDELRQLLINEPAPAFSLTDLKGRTISSSALRGKVVVLDFWATWCGPCVASFPAMQEAQTRFQNDENVKFLFVNTREGGPLQRVHNFMNKNPYPFVVPLDTQQKVAKSYKVLGIPTKVVIGPNGRVRYRHVGYSGDPETTVNELTLVVEMLKQEQSK</sequence>